<evidence type="ECO:0000313" key="5">
    <source>
        <dbReference type="Proteomes" id="UP000292544"/>
    </source>
</evidence>
<dbReference type="InterPro" id="IPR034164">
    <property type="entry name" value="Pepsin-like_dom"/>
</dbReference>
<evidence type="ECO:0000256" key="1">
    <source>
        <dbReference type="ARBA" id="ARBA00007447"/>
    </source>
</evidence>
<dbReference type="Proteomes" id="UP000292544">
    <property type="component" value="Unassembled WGS sequence"/>
</dbReference>
<dbReference type="Pfam" id="PF00026">
    <property type="entry name" value="Asp"/>
    <property type="match status" value="2"/>
</dbReference>
<dbReference type="CDD" id="cd05471">
    <property type="entry name" value="pepsin_like"/>
    <property type="match status" value="1"/>
</dbReference>
<dbReference type="PANTHER" id="PTHR47966:SF74">
    <property type="entry name" value="AGR407CP"/>
    <property type="match status" value="1"/>
</dbReference>
<comment type="caution">
    <text evidence="4">The sequence shown here is derived from an EMBL/GenBank/DDBJ whole genome shotgun (WGS) entry which is preliminary data.</text>
</comment>
<name>A0ABY1WT90_9GAMM</name>
<keyword evidence="5" id="KW-1185">Reference proteome</keyword>
<comment type="similarity">
    <text evidence="1">Belongs to the peptidase A1 family.</text>
</comment>
<dbReference type="InterPro" id="IPR001969">
    <property type="entry name" value="Aspartic_peptidase_AS"/>
</dbReference>
<gene>
    <name evidence="4" type="ORF">EXY25_01590</name>
</gene>
<accession>A0ABY1WT90</accession>
<evidence type="ECO:0000313" key="4">
    <source>
        <dbReference type="EMBL" id="TAA47964.1"/>
    </source>
</evidence>
<proteinExistence type="inferred from homology"/>
<feature type="region of interest" description="Disordered" evidence="2">
    <location>
        <begin position="1"/>
        <end position="23"/>
    </location>
</feature>
<dbReference type="SUPFAM" id="SSF50630">
    <property type="entry name" value="Acid proteases"/>
    <property type="match status" value="1"/>
</dbReference>
<sequence length="441" mass="49256">MTQNSQDKQTLVHSQAEPRKAKAETSFHEAMVIPITMAYAEGGYTAPIYVGSEKRLVNVLLDTGSSALAVRADKVLPDQDAHLKPTPLAQAIAYGAGGWAGPVVHSQIGIGHDDEQVVLDDVALALIVEEPQRNFFEADGIWGLAYAPLDTVHDMSDYLQQQGSDIAHTYPWPFNAVADHNELKSFQKLFKQYPTVHITPYFTAMEEDGRCSNKFALYTQRAFYHMTEADEAESELLHDPLNTGFLILGGGEEHTHLYHGELEAVSVVHDVYYNTRIKKFQVDGFAAMDVERIQPKYEKSYQSNSIFDCGSSFMVLTDPMYQYFTDCLSKLEPGLLDLVAAGQKTARKLTGLPMSKLHLPHWPDLHFVMEGEYGDVTLTCPATHYWQINAPGEGEAMFTVISQLDGWANQSILGLPLLSNYFCVFDRSEHELGVIRTAKRK</sequence>
<dbReference type="PROSITE" id="PS51767">
    <property type="entry name" value="PEPTIDASE_A1"/>
    <property type="match status" value="1"/>
</dbReference>
<dbReference type="PROSITE" id="PS00141">
    <property type="entry name" value="ASP_PROTEASE"/>
    <property type="match status" value="1"/>
</dbReference>
<dbReference type="PANTHER" id="PTHR47966">
    <property type="entry name" value="BETA-SITE APP-CLEAVING ENZYME, ISOFORM A-RELATED"/>
    <property type="match status" value="1"/>
</dbReference>
<dbReference type="PRINTS" id="PR00792">
    <property type="entry name" value="PEPSIN"/>
</dbReference>
<dbReference type="Gene3D" id="2.40.70.10">
    <property type="entry name" value="Acid Proteases"/>
    <property type="match status" value="2"/>
</dbReference>
<evidence type="ECO:0000256" key="2">
    <source>
        <dbReference type="SAM" id="MobiDB-lite"/>
    </source>
</evidence>
<protein>
    <submittedName>
        <fullName evidence="4">A1 family peptidase</fullName>
    </submittedName>
</protein>
<feature type="domain" description="Peptidase A1" evidence="3">
    <location>
        <begin position="44"/>
        <end position="435"/>
    </location>
</feature>
<dbReference type="InterPro" id="IPR021109">
    <property type="entry name" value="Peptidase_aspartic_dom_sf"/>
</dbReference>
<evidence type="ECO:0000259" key="3">
    <source>
        <dbReference type="PROSITE" id="PS51767"/>
    </source>
</evidence>
<dbReference type="EMBL" id="SHLY01000001">
    <property type="protein sequence ID" value="TAA47964.1"/>
    <property type="molecule type" value="Genomic_DNA"/>
</dbReference>
<dbReference type="InterPro" id="IPR001461">
    <property type="entry name" value="Aspartic_peptidase_A1"/>
</dbReference>
<dbReference type="InterPro" id="IPR033121">
    <property type="entry name" value="PEPTIDASE_A1"/>
</dbReference>
<reference evidence="5" key="1">
    <citation type="submission" date="2019-02" db="EMBL/GenBank/DDBJ databases">
        <title>Draft genome sequence of Muricauda sp. 176CP4-71.</title>
        <authorList>
            <person name="Park J.-S."/>
        </authorList>
    </citation>
    <scope>NUCLEOTIDE SEQUENCE [LARGE SCALE GENOMIC DNA]</scope>
    <source>
        <strain evidence="5">176GS2-150</strain>
    </source>
</reference>
<dbReference type="RefSeq" id="WP_130565487.1">
    <property type="nucleotide sequence ID" value="NZ_SHLY01000001.1"/>
</dbReference>
<organism evidence="4 5">
    <name type="scientific">Corallincola spongiicola</name>
    <dbReference type="NCBI Taxonomy" id="2520508"/>
    <lineage>
        <taxon>Bacteria</taxon>
        <taxon>Pseudomonadati</taxon>
        <taxon>Pseudomonadota</taxon>
        <taxon>Gammaproteobacteria</taxon>
        <taxon>Alteromonadales</taxon>
        <taxon>Psychromonadaceae</taxon>
        <taxon>Corallincola</taxon>
    </lineage>
</organism>
<feature type="compositionally biased region" description="Polar residues" evidence="2">
    <location>
        <begin position="1"/>
        <end position="13"/>
    </location>
</feature>